<dbReference type="Pfam" id="PF00373">
    <property type="entry name" value="FERM_M"/>
    <property type="match status" value="1"/>
</dbReference>
<feature type="compositionally biased region" description="Basic and acidic residues" evidence="4">
    <location>
        <begin position="2964"/>
        <end position="2974"/>
    </location>
</feature>
<evidence type="ECO:0000256" key="1">
    <source>
        <dbReference type="ARBA" id="ARBA00004282"/>
    </source>
</evidence>
<gene>
    <name evidence="6" type="ORF">RUM44_003814</name>
</gene>
<feature type="compositionally biased region" description="Basic and acidic residues" evidence="4">
    <location>
        <begin position="2336"/>
        <end position="2391"/>
    </location>
</feature>
<protein>
    <recommendedName>
        <fullName evidence="5">FERM domain-containing protein</fullName>
    </recommendedName>
</protein>
<feature type="region of interest" description="Disordered" evidence="4">
    <location>
        <begin position="2684"/>
        <end position="2708"/>
    </location>
</feature>
<dbReference type="CDD" id="cd13193">
    <property type="entry name" value="FERM_C_FARP1-like"/>
    <property type="match status" value="1"/>
</dbReference>
<feature type="compositionally biased region" description="Basic and acidic residues" evidence="4">
    <location>
        <begin position="1984"/>
        <end position="2008"/>
    </location>
</feature>
<feature type="domain" description="FERM" evidence="5">
    <location>
        <begin position="31"/>
        <end position="315"/>
    </location>
</feature>
<dbReference type="Pfam" id="PF09380">
    <property type="entry name" value="FERM_C"/>
    <property type="match status" value="1"/>
</dbReference>
<evidence type="ECO:0000256" key="2">
    <source>
        <dbReference type="ARBA" id="ARBA00022949"/>
    </source>
</evidence>
<feature type="compositionally biased region" description="Basic and acidic residues" evidence="4">
    <location>
        <begin position="2858"/>
        <end position="2873"/>
    </location>
</feature>
<feature type="compositionally biased region" description="Polar residues" evidence="4">
    <location>
        <begin position="475"/>
        <end position="485"/>
    </location>
</feature>
<feature type="region of interest" description="Disordered" evidence="4">
    <location>
        <begin position="428"/>
        <end position="514"/>
    </location>
</feature>
<feature type="compositionally biased region" description="Basic residues" evidence="4">
    <location>
        <begin position="1636"/>
        <end position="1645"/>
    </location>
</feature>
<comment type="caution">
    <text evidence="6">The sequence shown here is derived from an EMBL/GenBank/DDBJ whole genome shotgun (WGS) entry which is preliminary data.</text>
</comment>
<sequence>MEVGKLSHSQSQPGGMDRTPPGTPKKGGKMLAVRVQMLDDTITMFQVQAKALGRVLFDQVCSQLHLLESDYFGLEYQEMGGTKYWLDLEKPLSRQIGLSLIDTLVRFCVKFYTPDPSQLEEEFTRYLFCLQIKRDLSQGLLQCNNNTAALMASYIVQAECGDYVVEDYPDYRYLSSYKFVPNQDQELEKRIMENHKKHSGQSPAEADLNLLETARRCELYGIKMHPAKDHEGVPLNLAVAHMGIVVFQNFTKINTFSWAKIRKISFKRKRFLVKLHPEGYGYYKDTVEFFFEGRNECKNFWKKCVENHGFFRCSTVKKVPRQKTRVLSRGSSFRYSGRTQKQIVDFVRENYVKRQTFQRSQSFRHSSSAHSSVANVGTSISAHPLLPLGENAVVGTPASLSCGSMTLTSSPVHAADIHVATLPSPPAITSVSPGTSVTSSPQHFYPQENHFPRAGHQLGTVKHPHEHSHHGISHNQGHTSAVTPASNRSANHSNNNISKTIFDSDDTNMSRTGVKSPDCTSFSDVYSNCYSSLRSLHNTVDSNHNKAKTETKGLNNTFLAEMSKSNESIGSTTKMSKPPITKEPFNDNDYSWNRSTSYKDLYREENLATESKDLKSLPQNLNAFYDNDLTHRYDIDFYGNRQNGARKNNYATTNKSSPPNRTKEITKDTQIYSNNYPITTSSLSTESAEEERFIEVLDMKYDSQEEMVLSHDDISHDSYELLERDPNDYESELMRNKSRRVESDRARSCSWGSDRGLSPINFRSTDNVLGISDMKSRDNGFWTLGRERSPKHKSEADFRSLDRKSTKRPEAYDDNEHHMSMMPICKRGKQKDSNVEDNEVSTSGVLSAQDLIDREYLRLFNREGWSHGPRVGDFDQGFMGPPERSKYHIRKKSLEKFEPFLIKVDREEKFSKEKQYDRRRFEKKRDRKEKEERFHEGLKEKEEREWERERERRQLERKKNLEEKMLREEKEMTRTSMAEHNDYSDFKEIHFKKFDRVVSNQFGKYSEFLTQDDKYDLLLEERKVMENYEKVCEVGKMAKEIEKIGENLFPKQFYNGSSVKDADEFEGLQEATLSQADRTLERRDESYLGSAISKAAVERTKSDPYNSKGNLRRNVLMHQKSIDLTPSQSEDATDYSFEDSKLRKSSRSEHDILYILHKRHMDGEENFTTLKTDIKGCESAKKREQNAEISGWTSLPGDTDPLYEEIISKPNTSEDRRRVPSAVFTESTPSSKNLDETKKSDRTAAAAPLYAKPPIGKKPIPSDSQKGPKNVTHKQEYHESSGVTNEPPLNFIEASTNKITRQKEEPIYAEVYKGKITDDTTDKNLPPDPPERTSSMQHKCYKVNKSPEPEKKTVGSQKTISLDPSKRAGVQKSKIRTPQNDQEVPKSKVTNEEKVGVGIEGPPSSHSKSGPPSTHRRKESLILFARTRLGMSEGSAFTLVNQKTSPASQRRTKSLDAPYISLHRLPPVDAFSSKDDTVESNEGDVLPVAERVIDSLKRDANTLSSDKSLEFSKVLQVAPPASFISDSDTSLQPGNVTDLEADIKSWTENQPKFELTFTEEKVLDGIRSKRLLSKIESVDGIDSEGDMDSSKLTDALPIPSDRLVNLPESVRFPSARQISGQTSEESADGWEQKEVKVKRRTPRRSVGRDEGDDDIKESVVWDSKDDELPDEEVWDDNLVFTGQHDSSTTNETVAPIEYLKRGSCGQSIDDDNLSTPMKESSPEHWVSVDDLPEAIEREEKLLRQQEKILREKIFHEKLKRELNLDTIDVDEKYYDYRSCSYEAEPVDMKGKFKGHSLDTYELTEKRLRERGTSKHCSLDEHILRDKPIKNYITIPSNFNDQSSESLVSESLRSFPNQENVEYIQCKVLNDLTEIDQFTVDNDEELEEFFVVLDEKSENDKDLKNIIWETDETLKRSLSKEESVISVPEEFRDDDDDVDDKIQEIPLPEKWTQDLGGELIDSRHHEGETDQMFQCQISNESSRMSSHEGSRRNSLDKKKLPALDTDRLSLYDSSYQRNSNDPQRLSGSEEPDRLSPSIGSRRGSQEPRRLSSEDSRKYSISESVSEETRRRLSSTEETRRKRASLTKQCSVGAESLSDEMITGAPECNSSFEHDDERDVFEVESKCQVPDEEVTYVNLQALKVEMEHENLRDRESVKEPDGQSEIIDANKESMNTQEAEREETNKEHTEVVSEDTEDENNRHCEPPFIKVQKPQGKSVNATSNIRVPDVLPLDDGHRKPTKVSILTNKFNPVINKNSFDSSQESDIDKLSEVSIISHVQNQIARRNLSDAGKCCKLYELDATDNIISPNDEGLSSKTSSDEQALVFITKSSSDELKRIESSSFEGKSDESGNGRRESDKILSLKLGTEGKCDSRFLSAREKRTPEQEKRDSGEDGSSSSSAPPLPRRELSSTWKPFLLESSGSSSLEENWLPPDDSAHLADEEETTSTSNNQQDESGHDDVEYPTGVGYPAMTNAEMIVGGYGGVYALSRTLSRISERSTSEQERSDVEDDFTKRSSHSVSAGEESMLSSDRQPSLSSDPPSLRGSAARIPDLPDDQSFSSDNMGSGEDKKTVSEPFGGVVPPPLPEDNWPSPISSAYETVGVSHIETVYLEIYPEEARKVIVAEPQANEENSSSDENQTLHEEGEFFHLSSDNISISTTTTTNTQDGTVIGPLSRRSVRTASISEDASILSVSERSSSTGTKSRTNSNFAVGDEFSEWSKCSALKSSNGKGHFLANEESPSYSCGKDEGQRYETPITRTVESSSSSKKCETSFQSPKLPPKVKPPKLKSPTGKIGFFETPVSKVRSPASQTKFFESDEGPTGGTLKSPTCRSESSSPKKSTRFFDSPVHKVLSLYEASDTRSSRSPVKGESKGRKSGQSVQQHRSTCTPYYSNVAEGAEKSFFGRYDTGSLERTKIIYSRKCRSFYSMAKTVPDEDSSNSDEHKVASSNTIPRASKKTKKRHRVAMDLEIRDGRIVAPPKTRATVIENTDSDRSSPREFSPKGGRKKRMSDV</sequence>
<keyword evidence="3" id="KW-0175">Coiled coil</keyword>
<feature type="compositionally biased region" description="Basic and acidic residues" evidence="4">
    <location>
        <begin position="1233"/>
        <end position="1242"/>
    </location>
</feature>
<dbReference type="InterPro" id="IPR014847">
    <property type="entry name" value="FA"/>
</dbReference>
<dbReference type="CDD" id="cd14473">
    <property type="entry name" value="FERM_B-lobe"/>
    <property type="match status" value="1"/>
</dbReference>
<feature type="compositionally biased region" description="Basic and acidic residues" evidence="4">
    <location>
        <begin position="1383"/>
        <end position="1395"/>
    </location>
</feature>
<feature type="region of interest" description="Disordered" evidence="4">
    <location>
        <begin position="1182"/>
        <end position="1417"/>
    </location>
</feature>
<dbReference type="InterPro" id="IPR051835">
    <property type="entry name" value="RAC1-GEF"/>
</dbReference>
<dbReference type="SUPFAM" id="SSF54236">
    <property type="entry name" value="Ubiquitin-like"/>
    <property type="match status" value="1"/>
</dbReference>
<evidence type="ECO:0000259" key="5">
    <source>
        <dbReference type="PROSITE" id="PS50057"/>
    </source>
</evidence>
<dbReference type="Pfam" id="PF09379">
    <property type="entry name" value="FERM_N"/>
    <property type="match status" value="1"/>
</dbReference>
<dbReference type="Proteomes" id="UP001359485">
    <property type="component" value="Unassembled WGS sequence"/>
</dbReference>
<feature type="compositionally biased region" description="Basic residues" evidence="4">
    <location>
        <begin position="2954"/>
        <end position="2963"/>
    </location>
</feature>
<keyword evidence="2" id="KW-0965">Cell junction</keyword>
<dbReference type="InterPro" id="IPR041788">
    <property type="entry name" value="FARP1/FARP2/FRMD7_FERM_C"/>
</dbReference>
<evidence type="ECO:0000256" key="4">
    <source>
        <dbReference type="SAM" id="MobiDB-lite"/>
    </source>
</evidence>
<dbReference type="Pfam" id="PF08736">
    <property type="entry name" value="FA"/>
    <property type="match status" value="1"/>
</dbReference>
<feature type="compositionally biased region" description="Basic and acidic residues" evidence="4">
    <location>
        <begin position="2176"/>
        <end position="2189"/>
    </location>
</feature>
<evidence type="ECO:0000256" key="3">
    <source>
        <dbReference type="SAM" id="Coils"/>
    </source>
</evidence>
<proteinExistence type="predicted"/>
<dbReference type="SMART" id="SM01196">
    <property type="entry name" value="FERM_C"/>
    <property type="match status" value="1"/>
</dbReference>
<dbReference type="InterPro" id="IPR019749">
    <property type="entry name" value="Band_41_domain"/>
</dbReference>
<dbReference type="InterPro" id="IPR019748">
    <property type="entry name" value="FERM_central"/>
</dbReference>
<feature type="region of interest" description="Disordered" evidence="4">
    <location>
        <begin position="782"/>
        <end position="814"/>
    </location>
</feature>
<feature type="compositionally biased region" description="Basic and acidic residues" evidence="4">
    <location>
        <begin position="1301"/>
        <end position="1322"/>
    </location>
</feature>
<dbReference type="InterPro" id="IPR018979">
    <property type="entry name" value="FERM_N"/>
</dbReference>
<feature type="compositionally biased region" description="Polar residues" evidence="4">
    <location>
        <begin position="2824"/>
        <end position="2838"/>
    </location>
</feature>
<feature type="compositionally biased region" description="Polar residues" evidence="4">
    <location>
        <begin position="2010"/>
        <end position="2025"/>
    </location>
</feature>
<feature type="compositionally biased region" description="Basic and acidic residues" evidence="4">
    <location>
        <begin position="2148"/>
        <end position="2159"/>
    </location>
</feature>
<dbReference type="PROSITE" id="PS00660">
    <property type="entry name" value="FERM_1"/>
    <property type="match status" value="1"/>
</dbReference>
<feature type="compositionally biased region" description="Polar residues" evidence="4">
    <location>
        <begin position="566"/>
        <end position="575"/>
    </location>
</feature>
<organism evidence="6 7">
    <name type="scientific">Polyplax serrata</name>
    <name type="common">Common mouse louse</name>
    <dbReference type="NCBI Taxonomy" id="468196"/>
    <lineage>
        <taxon>Eukaryota</taxon>
        <taxon>Metazoa</taxon>
        <taxon>Ecdysozoa</taxon>
        <taxon>Arthropoda</taxon>
        <taxon>Hexapoda</taxon>
        <taxon>Insecta</taxon>
        <taxon>Pterygota</taxon>
        <taxon>Neoptera</taxon>
        <taxon>Paraneoptera</taxon>
        <taxon>Psocodea</taxon>
        <taxon>Troctomorpha</taxon>
        <taxon>Phthiraptera</taxon>
        <taxon>Anoplura</taxon>
        <taxon>Polyplacidae</taxon>
        <taxon>Polyplax</taxon>
    </lineage>
</organism>
<feature type="region of interest" description="Disordered" evidence="4">
    <location>
        <begin position="566"/>
        <end position="588"/>
    </location>
</feature>
<dbReference type="SMART" id="SM01195">
    <property type="entry name" value="FA"/>
    <property type="match status" value="1"/>
</dbReference>
<accession>A0ABR1B2N0</accession>
<dbReference type="CDD" id="cd17098">
    <property type="entry name" value="FERM_F1_FARP1_like"/>
    <property type="match status" value="1"/>
</dbReference>
<evidence type="ECO:0000313" key="6">
    <source>
        <dbReference type="EMBL" id="KAK6633213.1"/>
    </source>
</evidence>
<dbReference type="InterPro" id="IPR029071">
    <property type="entry name" value="Ubiquitin-like_domsf"/>
</dbReference>
<dbReference type="InterPro" id="IPR019747">
    <property type="entry name" value="FERM_CS"/>
</dbReference>
<dbReference type="Gene3D" id="1.20.80.10">
    <property type="match status" value="1"/>
</dbReference>
<feature type="compositionally biased region" description="Basic and acidic residues" evidence="4">
    <location>
        <begin position="785"/>
        <end position="814"/>
    </location>
</feature>
<dbReference type="Gene3D" id="3.10.20.90">
    <property type="entry name" value="Phosphatidylinositol 3-kinase Catalytic Subunit, Chain A, domain 1"/>
    <property type="match status" value="1"/>
</dbReference>
<dbReference type="PRINTS" id="PR00935">
    <property type="entry name" value="BAND41"/>
</dbReference>
<feature type="region of interest" description="Disordered" evidence="4">
    <location>
        <begin position="2494"/>
        <end position="2591"/>
    </location>
</feature>
<feature type="coiled-coil region" evidence="3">
    <location>
        <begin position="938"/>
        <end position="978"/>
    </location>
</feature>
<feature type="region of interest" description="Disordered" evidence="4">
    <location>
        <begin position="1978"/>
        <end position="2086"/>
    </location>
</feature>
<feature type="compositionally biased region" description="Basic and acidic residues" evidence="4">
    <location>
        <begin position="2494"/>
        <end position="2513"/>
    </location>
</feature>
<feature type="compositionally biased region" description="Basic residues" evidence="4">
    <location>
        <begin position="462"/>
        <end position="472"/>
    </location>
</feature>
<feature type="compositionally biased region" description="Basic and acidic residues" evidence="4">
    <location>
        <begin position="2042"/>
        <end position="2058"/>
    </location>
</feature>
<dbReference type="InterPro" id="IPR000299">
    <property type="entry name" value="FERM_domain"/>
</dbReference>
<feature type="region of interest" description="Disordered" evidence="4">
    <location>
        <begin position="1614"/>
        <end position="1652"/>
    </location>
</feature>
<dbReference type="PROSITE" id="PS50057">
    <property type="entry name" value="FERM_3"/>
    <property type="match status" value="1"/>
</dbReference>
<feature type="region of interest" description="Disordered" evidence="4">
    <location>
        <begin position="2148"/>
        <end position="2205"/>
    </location>
</feature>
<dbReference type="PANTHER" id="PTHR45858">
    <property type="entry name" value="FERM DOMAIN CONTAINING PROTEIN"/>
    <property type="match status" value="1"/>
</dbReference>
<feature type="region of interest" description="Disordered" evidence="4">
    <location>
        <begin position="1"/>
        <end position="27"/>
    </location>
</feature>
<dbReference type="PANTHER" id="PTHR45858:SF5">
    <property type="entry name" value="MOESIN_EZRIN_RADIXIN HOMOLOG 1"/>
    <property type="match status" value="1"/>
</dbReference>
<feature type="compositionally biased region" description="Polar residues" evidence="4">
    <location>
        <begin position="2876"/>
        <end position="2886"/>
    </location>
</feature>
<keyword evidence="7" id="KW-1185">Reference proteome</keyword>
<comment type="subcellular location">
    <subcellularLocation>
        <location evidence="1">Cell junction</location>
    </subcellularLocation>
</comment>
<feature type="compositionally biased region" description="Basic and acidic residues" evidence="4">
    <location>
        <begin position="2990"/>
        <end position="3000"/>
    </location>
</feature>
<dbReference type="SUPFAM" id="SSF50729">
    <property type="entry name" value="PH domain-like"/>
    <property type="match status" value="1"/>
</dbReference>
<feature type="region of interest" description="Disordered" evidence="4">
    <location>
        <begin position="2336"/>
        <end position="2467"/>
    </location>
</feature>
<feature type="compositionally biased region" description="Low complexity" evidence="4">
    <location>
        <begin position="486"/>
        <end position="498"/>
    </location>
</feature>
<feature type="compositionally biased region" description="Basic and acidic residues" evidence="4">
    <location>
        <begin position="2065"/>
        <end position="2078"/>
    </location>
</feature>
<feature type="region of interest" description="Disordered" evidence="4">
    <location>
        <begin position="2727"/>
        <end position="2886"/>
    </location>
</feature>
<dbReference type="SUPFAM" id="SSF47031">
    <property type="entry name" value="Second domain of FERM"/>
    <property type="match status" value="1"/>
</dbReference>
<dbReference type="InterPro" id="IPR018980">
    <property type="entry name" value="FERM_PH-like_C"/>
</dbReference>
<name>A0ABR1B2N0_POLSC</name>
<dbReference type="SMART" id="SM00295">
    <property type="entry name" value="B41"/>
    <property type="match status" value="1"/>
</dbReference>
<dbReference type="Gene3D" id="2.30.29.30">
    <property type="entry name" value="Pleckstrin-homology domain (PH domain)/Phosphotyrosine-binding domain (PTB)"/>
    <property type="match status" value="1"/>
</dbReference>
<feature type="compositionally biased region" description="Basic residues" evidence="4">
    <location>
        <begin position="3003"/>
        <end position="3012"/>
    </location>
</feature>
<dbReference type="InterPro" id="IPR035963">
    <property type="entry name" value="FERM_2"/>
</dbReference>
<feature type="compositionally biased region" description="Low complexity" evidence="4">
    <location>
        <begin position="2416"/>
        <end position="2427"/>
    </location>
</feature>
<feature type="region of interest" description="Disordered" evidence="4">
    <location>
        <begin position="2657"/>
        <end position="2676"/>
    </location>
</feature>
<dbReference type="InterPro" id="IPR014352">
    <property type="entry name" value="FERM/acyl-CoA-bd_prot_sf"/>
</dbReference>
<dbReference type="InterPro" id="IPR011993">
    <property type="entry name" value="PH-like_dom_sf"/>
</dbReference>
<dbReference type="EMBL" id="JAWJWF010000004">
    <property type="protein sequence ID" value="KAK6633213.1"/>
    <property type="molecule type" value="Genomic_DNA"/>
</dbReference>
<feature type="compositionally biased region" description="Polar residues" evidence="4">
    <location>
        <begin position="2526"/>
        <end position="2539"/>
    </location>
</feature>
<feature type="compositionally biased region" description="Low complexity" evidence="4">
    <location>
        <begin position="429"/>
        <end position="441"/>
    </location>
</feature>
<feature type="compositionally biased region" description="Low complexity" evidence="4">
    <location>
        <begin position="1401"/>
        <end position="1413"/>
    </location>
</feature>
<evidence type="ECO:0000313" key="7">
    <source>
        <dbReference type="Proteomes" id="UP001359485"/>
    </source>
</evidence>
<feature type="region of interest" description="Disordered" evidence="4">
    <location>
        <begin position="2931"/>
        <end position="3012"/>
    </location>
</feature>
<reference evidence="6 7" key="1">
    <citation type="submission" date="2023-09" db="EMBL/GenBank/DDBJ databases">
        <title>Genomes of two closely related lineages of the louse Polyplax serrata with different host specificities.</title>
        <authorList>
            <person name="Martinu J."/>
            <person name="Tarabai H."/>
            <person name="Stefka J."/>
            <person name="Hypsa V."/>
        </authorList>
    </citation>
    <scope>NUCLEOTIDE SEQUENCE [LARGE SCALE GENOMIC DNA]</scope>
    <source>
        <strain evidence="6">98ZLc_SE</strain>
    </source>
</reference>